<comment type="caution">
    <text evidence="3">The sequence shown here is derived from an EMBL/GenBank/DDBJ whole genome shotgun (WGS) entry which is preliminary data.</text>
</comment>
<feature type="domain" description="DUF4124" evidence="2">
    <location>
        <begin position="18"/>
        <end position="69"/>
    </location>
</feature>
<accession>A0A9Q2KYA4</accession>
<reference evidence="3 4" key="1">
    <citation type="submission" date="2020-09" db="EMBL/GenBank/DDBJ databases">
        <title>Development of specific Francisella tularensis PCR assay based on in-depth characterization of family Francisellaceae.</title>
        <authorList>
            <person name="Ohrman C."/>
            <person name="Sahl J."/>
            <person name="Sjodin A."/>
            <person name="Uneklint I."/>
            <person name="Ballard R."/>
            <person name="Karlsson L."/>
            <person name="Mcdonough R."/>
            <person name="Sundell D."/>
            <person name="Soria K."/>
            <person name="Brindeflk B."/>
            <person name="Vallesi A."/>
            <person name="Ramirez-Paredes J.G."/>
            <person name="Colquhoun D."/>
            <person name="Myrtennas K."/>
            <person name="Birdsell D."/>
            <person name="Johansson A."/>
            <person name="Wagner D."/>
            <person name="Forsman M."/>
        </authorList>
    </citation>
    <scope>NUCLEOTIDE SEQUENCE [LARGE SCALE GENOMIC DNA]</scope>
    <source>
        <strain evidence="3 4">FSC1140</strain>
    </source>
</reference>
<dbReference type="EMBL" id="JACVKN010000053">
    <property type="protein sequence ID" value="MBK2064666.1"/>
    <property type="molecule type" value="Genomic_DNA"/>
</dbReference>
<dbReference type="Pfam" id="PF13511">
    <property type="entry name" value="DUF4124"/>
    <property type="match status" value="1"/>
</dbReference>
<dbReference type="InterPro" id="IPR025392">
    <property type="entry name" value="DUF4124"/>
</dbReference>
<dbReference type="GeneID" id="93254859"/>
<feature type="chain" id="PRO_5040123042" evidence="1">
    <location>
        <begin position="25"/>
        <end position="213"/>
    </location>
</feature>
<sequence>MSNFHKIILLYVISCFTFISLAQAANPTIYSWRSENGNVVFSEEKPSDDTDYKIIEVGQPTVVDTKASQDMISNQPVKIKQSDISKLNNSSLAEKNKEVLDENQGTTEDLSVQITSPANDANIFTKEDKLAISTNPAISADDRLTFIVNGTVMPATFEDDQWKIARPTPGENKLTIAGQTAAGNQIKSTNEVTFDIKNGWLQQAKNTGNYAGK</sequence>
<organism evidence="3 4">
    <name type="scientific">Francisella noatunensis</name>
    <dbReference type="NCBI Taxonomy" id="657445"/>
    <lineage>
        <taxon>Bacteria</taxon>
        <taxon>Pseudomonadati</taxon>
        <taxon>Pseudomonadota</taxon>
        <taxon>Gammaproteobacteria</taxon>
        <taxon>Thiotrichales</taxon>
        <taxon>Francisellaceae</taxon>
        <taxon>Francisella</taxon>
    </lineage>
</organism>
<feature type="signal peptide" evidence="1">
    <location>
        <begin position="1"/>
        <end position="24"/>
    </location>
</feature>
<gene>
    <name evidence="3" type="ORF">IB647_02520</name>
</gene>
<dbReference type="InterPro" id="IPR013783">
    <property type="entry name" value="Ig-like_fold"/>
</dbReference>
<dbReference type="Gene3D" id="2.60.40.10">
    <property type="entry name" value="Immunoglobulins"/>
    <property type="match status" value="1"/>
</dbReference>
<evidence type="ECO:0000259" key="2">
    <source>
        <dbReference type="Pfam" id="PF13511"/>
    </source>
</evidence>
<name>A0A9Q2KYA4_9GAMM</name>
<keyword evidence="1" id="KW-0732">Signal</keyword>
<evidence type="ECO:0000313" key="3">
    <source>
        <dbReference type="EMBL" id="MBK2064666.1"/>
    </source>
</evidence>
<dbReference type="RefSeq" id="WP_159184220.1">
    <property type="nucleotide sequence ID" value="NZ_JACVJL010000120.1"/>
</dbReference>
<proteinExistence type="predicted"/>
<evidence type="ECO:0000313" key="4">
    <source>
        <dbReference type="Proteomes" id="UP000701999"/>
    </source>
</evidence>
<evidence type="ECO:0000256" key="1">
    <source>
        <dbReference type="SAM" id="SignalP"/>
    </source>
</evidence>
<dbReference type="AlphaFoldDB" id="A0A9Q2KYA4"/>
<dbReference type="Proteomes" id="UP000701999">
    <property type="component" value="Unassembled WGS sequence"/>
</dbReference>
<protein>
    <submittedName>
        <fullName evidence="3">DUF4124 domain-containing protein</fullName>
    </submittedName>
</protein>
<keyword evidence="4" id="KW-1185">Reference proteome</keyword>